<dbReference type="Proteomes" id="UP001219525">
    <property type="component" value="Unassembled WGS sequence"/>
</dbReference>
<dbReference type="InterPro" id="IPR051694">
    <property type="entry name" value="Immunoregulatory_rcpt-like"/>
</dbReference>
<evidence type="ECO:0000256" key="7">
    <source>
        <dbReference type="SAM" id="SignalP"/>
    </source>
</evidence>
<feature type="region of interest" description="Disordered" evidence="5">
    <location>
        <begin position="274"/>
        <end position="442"/>
    </location>
</feature>
<evidence type="ECO:0000256" key="6">
    <source>
        <dbReference type="SAM" id="Phobius"/>
    </source>
</evidence>
<keyword evidence="4 6" id="KW-0472">Membrane</keyword>
<feature type="compositionally biased region" description="Polar residues" evidence="5">
    <location>
        <begin position="313"/>
        <end position="323"/>
    </location>
</feature>
<accession>A0AAD6VSR7</accession>
<keyword evidence="3 6" id="KW-1133">Transmembrane helix</keyword>
<protein>
    <submittedName>
        <fullName evidence="8">Uncharacterized protein</fullName>
    </submittedName>
</protein>
<evidence type="ECO:0000313" key="9">
    <source>
        <dbReference type="Proteomes" id="UP001219525"/>
    </source>
</evidence>
<sequence>MWTWPPRISCRRAALAALFLLVARGAAADNLSCNGTGMDWYISMVGETPCLTYQKLRQICNAQFQVGVMNVNTPPDACTDQLSECCCNNVAFALSMFCLNCQQNIGNGTGFDAGVGAYQDYLGSCPSAKGLPSDIQTAVCNKAIKIDDDLYTNGWDNGAWFYIFSRDAIVKDNIVANNNSFTHCASTTINNANNASSSSSRCAPSPSSSTFPTNADPATSRSSGLSGGAAAGIAIGALVALGAAGAAWWFCYYRPRKQQRAGLLEGPLENSSARARAGGMRQVDPSLLPTSYPYSDIPPSTLGASDYSDGHTRSNAGGSSSAPYDSHGSSGLGYGADTGGGATTTSGYDSWGSGPTAPRRGLHNVGQPSISSSSNASVPNPYGSSVSGEQRREAGPLPRKRPELEPMRDTSSSERHLDGGPVPDMLTRSASGRLPPAYGEQL</sequence>
<dbReference type="GO" id="GO:0071944">
    <property type="term" value="C:cell periphery"/>
    <property type="evidence" value="ECO:0007669"/>
    <property type="project" value="UniProtKB-ARBA"/>
</dbReference>
<dbReference type="EMBL" id="JARJCW010000008">
    <property type="protein sequence ID" value="KAJ7221585.1"/>
    <property type="molecule type" value="Genomic_DNA"/>
</dbReference>
<dbReference type="GO" id="GO:0016020">
    <property type="term" value="C:membrane"/>
    <property type="evidence" value="ECO:0007669"/>
    <property type="project" value="UniProtKB-SubCell"/>
</dbReference>
<feature type="transmembrane region" description="Helical" evidence="6">
    <location>
        <begin position="229"/>
        <end position="251"/>
    </location>
</feature>
<evidence type="ECO:0000313" key="8">
    <source>
        <dbReference type="EMBL" id="KAJ7221585.1"/>
    </source>
</evidence>
<gene>
    <name evidence="8" type="ORF">GGX14DRAFT_430321</name>
</gene>
<dbReference type="AlphaFoldDB" id="A0AAD6VSR7"/>
<feature type="region of interest" description="Disordered" evidence="5">
    <location>
        <begin position="193"/>
        <end position="223"/>
    </location>
</feature>
<reference evidence="8" key="1">
    <citation type="submission" date="2023-03" db="EMBL/GenBank/DDBJ databases">
        <title>Massive genome expansion in bonnet fungi (Mycena s.s.) driven by repeated elements and novel gene families across ecological guilds.</title>
        <authorList>
            <consortium name="Lawrence Berkeley National Laboratory"/>
            <person name="Harder C.B."/>
            <person name="Miyauchi S."/>
            <person name="Viragh M."/>
            <person name="Kuo A."/>
            <person name="Thoen E."/>
            <person name="Andreopoulos B."/>
            <person name="Lu D."/>
            <person name="Skrede I."/>
            <person name="Drula E."/>
            <person name="Henrissat B."/>
            <person name="Morin E."/>
            <person name="Kohler A."/>
            <person name="Barry K."/>
            <person name="LaButti K."/>
            <person name="Morin E."/>
            <person name="Salamov A."/>
            <person name="Lipzen A."/>
            <person name="Mereny Z."/>
            <person name="Hegedus B."/>
            <person name="Baldrian P."/>
            <person name="Stursova M."/>
            <person name="Weitz H."/>
            <person name="Taylor A."/>
            <person name="Grigoriev I.V."/>
            <person name="Nagy L.G."/>
            <person name="Martin F."/>
            <person name="Kauserud H."/>
        </authorList>
    </citation>
    <scope>NUCLEOTIDE SEQUENCE</scope>
    <source>
        <strain evidence="8">9144</strain>
    </source>
</reference>
<comment type="subcellular location">
    <subcellularLocation>
        <location evidence="1">Membrane</location>
        <topology evidence="1">Single-pass membrane protein</topology>
    </subcellularLocation>
</comment>
<feature type="compositionally biased region" description="Gly residues" evidence="5">
    <location>
        <begin position="330"/>
        <end position="342"/>
    </location>
</feature>
<proteinExistence type="predicted"/>
<evidence type="ECO:0000256" key="1">
    <source>
        <dbReference type="ARBA" id="ARBA00004167"/>
    </source>
</evidence>
<evidence type="ECO:0000256" key="5">
    <source>
        <dbReference type="SAM" id="MobiDB-lite"/>
    </source>
</evidence>
<dbReference type="PANTHER" id="PTHR15549">
    <property type="entry name" value="PAIRED IMMUNOGLOBULIN-LIKE TYPE 2 RECEPTOR"/>
    <property type="match status" value="1"/>
</dbReference>
<feature type="compositionally biased region" description="Low complexity" evidence="5">
    <location>
        <begin position="193"/>
        <end position="209"/>
    </location>
</feature>
<keyword evidence="9" id="KW-1185">Reference proteome</keyword>
<feature type="compositionally biased region" description="Polar residues" evidence="5">
    <location>
        <begin position="210"/>
        <end position="221"/>
    </location>
</feature>
<evidence type="ECO:0000256" key="2">
    <source>
        <dbReference type="ARBA" id="ARBA00022692"/>
    </source>
</evidence>
<evidence type="ECO:0000256" key="4">
    <source>
        <dbReference type="ARBA" id="ARBA00023136"/>
    </source>
</evidence>
<organism evidence="8 9">
    <name type="scientific">Mycena pura</name>
    <dbReference type="NCBI Taxonomy" id="153505"/>
    <lineage>
        <taxon>Eukaryota</taxon>
        <taxon>Fungi</taxon>
        <taxon>Dikarya</taxon>
        <taxon>Basidiomycota</taxon>
        <taxon>Agaricomycotina</taxon>
        <taxon>Agaricomycetes</taxon>
        <taxon>Agaricomycetidae</taxon>
        <taxon>Agaricales</taxon>
        <taxon>Marasmiineae</taxon>
        <taxon>Mycenaceae</taxon>
        <taxon>Mycena</taxon>
    </lineage>
</organism>
<keyword evidence="7" id="KW-0732">Signal</keyword>
<keyword evidence="2 6" id="KW-0812">Transmembrane</keyword>
<name>A0AAD6VSR7_9AGAR</name>
<feature type="compositionally biased region" description="Basic and acidic residues" evidence="5">
    <location>
        <begin position="389"/>
        <end position="418"/>
    </location>
</feature>
<feature type="chain" id="PRO_5042259604" evidence="7">
    <location>
        <begin position="29"/>
        <end position="442"/>
    </location>
</feature>
<comment type="caution">
    <text evidence="8">The sequence shown here is derived from an EMBL/GenBank/DDBJ whole genome shotgun (WGS) entry which is preliminary data.</text>
</comment>
<evidence type="ECO:0000256" key="3">
    <source>
        <dbReference type="ARBA" id="ARBA00022989"/>
    </source>
</evidence>
<feature type="signal peptide" evidence="7">
    <location>
        <begin position="1"/>
        <end position="28"/>
    </location>
</feature>